<dbReference type="AlphaFoldDB" id="A0A1J7IVM6"/>
<reference evidence="3 4" key="1">
    <citation type="journal article" date="2017" name="Plant Biotechnol. J.">
        <title>A comprehensive draft genome sequence for lupin (Lupinus angustifolius), an emerging health food: insights into plant-microbe interactions and legume evolution.</title>
        <authorList>
            <person name="Hane J.K."/>
            <person name="Ming Y."/>
            <person name="Kamphuis L.G."/>
            <person name="Nelson M.N."/>
            <person name="Garg G."/>
            <person name="Atkins C.A."/>
            <person name="Bayer P.E."/>
            <person name="Bravo A."/>
            <person name="Bringans S."/>
            <person name="Cannon S."/>
            <person name="Edwards D."/>
            <person name="Foley R."/>
            <person name="Gao L.L."/>
            <person name="Harrison M.J."/>
            <person name="Huang W."/>
            <person name="Hurgobin B."/>
            <person name="Li S."/>
            <person name="Liu C.W."/>
            <person name="McGrath A."/>
            <person name="Morahan G."/>
            <person name="Murray J."/>
            <person name="Weller J."/>
            <person name="Jian J."/>
            <person name="Singh K.B."/>
        </authorList>
    </citation>
    <scope>NUCLEOTIDE SEQUENCE [LARGE SCALE GENOMIC DNA]</scope>
    <source>
        <strain evidence="4">cv. Tanjil</strain>
        <tissue evidence="3">Whole plant</tissue>
    </source>
</reference>
<dbReference type="Gene3D" id="1.25.40.20">
    <property type="entry name" value="Ankyrin repeat-containing domain"/>
    <property type="match status" value="1"/>
</dbReference>
<organism evidence="3 4">
    <name type="scientific">Lupinus angustifolius</name>
    <name type="common">Narrow-leaved blue lupine</name>
    <dbReference type="NCBI Taxonomy" id="3871"/>
    <lineage>
        <taxon>Eukaryota</taxon>
        <taxon>Viridiplantae</taxon>
        <taxon>Streptophyta</taxon>
        <taxon>Embryophyta</taxon>
        <taxon>Tracheophyta</taxon>
        <taxon>Spermatophyta</taxon>
        <taxon>Magnoliopsida</taxon>
        <taxon>eudicotyledons</taxon>
        <taxon>Gunneridae</taxon>
        <taxon>Pentapetalae</taxon>
        <taxon>rosids</taxon>
        <taxon>fabids</taxon>
        <taxon>Fabales</taxon>
        <taxon>Fabaceae</taxon>
        <taxon>Papilionoideae</taxon>
        <taxon>50 kb inversion clade</taxon>
        <taxon>genistoids sensu lato</taxon>
        <taxon>core genistoids</taxon>
        <taxon>Genisteae</taxon>
        <taxon>Lupinus</taxon>
    </lineage>
</organism>
<feature type="repeat" description="ANK" evidence="2">
    <location>
        <begin position="2"/>
        <end position="34"/>
    </location>
</feature>
<dbReference type="SMART" id="SM00248">
    <property type="entry name" value="ANK"/>
    <property type="match status" value="1"/>
</dbReference>
<name>A0A1J7IVM6_LUPAN</name>
<sequence>MYGETPLHMATKNGFNEAAQLLLSHDASVFLEAAKIPTKRHYMYLLYGPRYLLLLTPCSSSLPISNANNNCSCNKVSPLMAMTSCPSSSESAAPSLESTFKERLHHSQKKEKRIICFGKSDIDG</sequence>
<gene>
    <name evidence="3" type="ORF">TanjilG_07286</name>
</gene>
<dbReference type="Pfam" id="PF00023">
    <property type="entry name" value="Ank"/>
    <property type="match status" value="1"/>
</dbReference>
<dbReference type="InterPro" id="IPR036770">
    <property type="entry name" value="Ankyrin_rpt-contain_sf"/>
</dbReference>
<keyword evidence="4" id="KW-1185">Reference proteome</keyword>
<dbReference type="Gramene" id="OIW19318">
    <property type="protein sequence ID" value="OIW19318"/>
    <property type="gene ID" value="TanjilG_07286"/>
</dbReference>
<evidence type="ECO:0000313" key="3">
    <source>
        <dbReference type="EMBL" id="OIW19318.1"/>
    </source>
</evidence>
<dbReference type="PROSITE" id="PS50088">
    <property type="entry name" value="ANK_REPEAT"/>
    <property type="match status" value="1"/>
</dbReference>
<dbReference type="SUPFAM" id="SSF48403">
    <property type="entry name" value="Ankyrin repeat"/>
    <property type="match status" value="1"/>
</dbReference>
<dbReference type="PROSITE" id="PS50297">
    <property type="entry name" value="ANK_REP_REGION"/>
    <property type="match status" value="1"/>
</dbReference>
<dbReference type="EMBL" id="CM007361">
    <property type="protein sequence ID" value="OIW19318.1"/>
    <property type="molecule type" value="Genomic_DNA"/>
</dbReference>
<dbReference type="GO" id="GO:0005886">
    <property type="term" value="C:plasma membrane"/>
    <property type="evidence" value="ECO:0007669"/>
    <property type="project" value="UniProtKB-SubCell"/>
</dbReference>
<evidence type="ECO:0000256" key="2">
    <source>
        <dbReference type="PROSITE-ProRule" id="PRU00023"/>
    </source>
</evidence>
<comment type="subcellular location">
    <subcellularLocation>
        <location evidence="1">Cell membrane</location>
        <topology evidence="1">Peripheral membrane protein</topology>
        <orientation evidence="1">Cytoplasmic side</orientation>
    </subcellularLocation>
</comment>
<evidence type="ECO:0000313" key="4">
    <source>
        <dbReference type="Proteomes" id="UP000188354"/>
    </source>
</evidence>
<evidence type="ECO:0000256" key="1">
    <source>
        <dbReference type="ARBA" id="ARBA00004413"/>
    </source>
</evidence>
<accession>A0A1J7IVM6</accession>
<dbReference type="Proteomes" id="UP000188354">
    <property type="component" value="Chromosome LG01"/>
</dbReference>
<dbReference type="InterPro" id="IPR002110">
    <property type="entry name" value="Ankyrin_rpt"/>
</dbReference>
<proteinExistence type="predicted"/>
<protein>
    <submittedName>
        <fullName evidence="3">Uncharacterized protein</fullName>
    </submittedName>
</protein>
<keyword evidence="2" id="KW-0040">ANK repeat</keyword>